<reference evidence="7 8" key="1">
    <citation type="journal article" date="2011" name="Proc. Natl. Acad. Sci. U.S.A.">
        <title>Genetic diversity and population structure of the endangered marsupial Sarcophilus harrisii (Tasmanian devil).</title>
        <authorList>
            <person name="Miller W."/>
            <person name="Hayes V.M."/>
            <person name="Ratan A."/>
            <person name="Petersen D.C."/>
            <person name="Wittekindt N.E."/>
            <person name="Miller J."/>
            <person name="Walenz B."/>
            <person name="Knight J."/>
            <person name="Qi J."/>
            <person name="Zhao F."/>
            <person name="Wang Q."/>
            <person name="Bedoya-Reina O.C."/>
            <person name="Katiyar N."/>
            <person name="Tomsho L.P."/>
            <person name="Kasson L.M."/>
            <person name="Hardie R.A."/>
            <person name="Woodbridge P."/>
            <person name="Tindall E.A."/>
            <person name="Bertelsen M.F."/>
            <person name="Dixon D."/>
            <person name="Pyecroft S."/>
            <person name="Helgen K.M."/>
            <person name="Lesk A.M."/>
            <person name="Pringle T.H."/>
            <person name="Patterson N."/>
            <person name="Zhang Y."/>
            <person name="Kreiss A."/>
            <person name="Woods G.M."/>
            <person name="Jones M.E."/>
            <person name="Schuster S.C."/>
        </authorList>
    </citation>
    <scope>NUCLEOTIDE SEQUENCE [LARGE SCALE GENOMIC DNA]</scope>
</reference>
<evidence type="ECO:0000256" key="5">
    <source>
        <dbReference type="ARBA" id="ARBA00038222"/>
    </source>
</evidence>
<dbReference type="AlphaFoldDB" id="G3VJF2"/>
<protein>
    <recommendedName>
        <fullName evidence="6">Ig-like domain-containing protein</fullName>
    </recommendedName>
</protein>
<reference evidence="7" key="3">
    <citation type="submission" date="2025-09" db="UniProtKB">
        <authorList>
            <consortium name="Ensembl"/>
        </authorList>
    </citation>
    <scope>IDENTIFICATION</scope>
</reference>
<dbReference type="Pfam" id="PF13895">
    <property type="entry name" value="Ig_2"/>
    <property type="match status" value="1"/>
</dbReference>
<keyword evidence="3" id="KW-0325">Glycoprotein</keyword>
<accession>G3VJF2</accession>
<dbReference type="HOGENOM" id="CLU_978430_0_0_1"/>
<dbReference type="InterPro" id="IPR036179">
    <property type="entry name" value="Ig-like_dom_sf"/>
</dbReference>
<proteinExistence type="inferred from homology"/>
<evidence type="ECO:0000256" key="3">
    <source>
        <dbReference type="ARBA" id="ARBA00023180"/>
    </source>
</evidence>
<keyword evidence="1" id="KW-0732">Signal</keyword>
<dbReference type="PANTHER" id="PTHR44337:SF20">
    <property type="entry name" value="CARCINOEMBRYONIC ANTIGEN-RELATED CELL ADHESION MOLECULE 5-RELATED"/>
    <property type="match status" value="1"/>
</dbReference>
<evidence type="ECO:0000259" key="6">
    <source>
        <dbReference type="PROSITE" id="PS50835"/>
    </source>
</evidence>
<feature type="domain" description="Ig-like" evidence="6">
    <location>
        <begin position="64"/>
        <end position="142"/>
    </location>
</feature>
<dbReference type="InterPro" id="IPR052598">
    <property type="entry name" value="IgSF_CEA-related"/>
</dbReference>
<dbReference type="InterPro" id="IPR007110">
    <property type="entry name" value="Ig-like_dom"/>
</dbReference>
<evidence type="ECO:0000313" key="7">
    <source>
        <dbReference type="Ensembl" id="ENSSHAP00000003307.2"/>
    </source>
</evidence>
<dbReference type="SMART" id="SM00409">
    <property type="entry name" value="IG"/>
    <property type="match status" value="2"/>
</dbReference>
<name>G3VJF2_SARHA</name>
<feature type="domain" description="Ig-like" evidence="6">
    <location>
        <begin position="153"/>
        <end position="231"/>
    </location>
</feature>
<keyword evidence="2" id="KW-1015">Disulfide bond</keyword>
<sequence>MSLILNERMKLSMHNQTLTILSVKREDIGFYECEIRNPISSNRSDPITLTVNSLFLSIERTTKPNLTVNRTSVIENDTLDFTCGTEQAGGNILWFFNNISLILNEKMKLSMNNQTLTILSVKRKGAGSYQCEIRNSISSNRSDPIILVVNYGPDTPMIFPTALNYPVGATIELNCSAESNPPAQLTCLINGIQMASSFKLSIANVSLNHTGTYNCMASKSVTGLSRSKDINITVSDK</sequence>
<dbReference type="Gene3D" id="2.60.40.10">
    <property type="entry name" value="Immunoglobulins"/>
    <property type="match status" value="3"/>
</dbReference>
<dbReference type="InParanoid" id="G3VJF2"/>
<keyword evidence="8" id="KW-1185">Reference proteome</keyword>
<dbReference type="Ensembl" id="ENSSHAT00000003343.2">
    <property type="protein sequence ID" value="ENSSHAP00000003307.2"/>
    <property type="gene ID" value="ENSSHAG00000002909.2"/>
</dbReference>
<dbReference type="FunFam" id="2.60.40.10:FF:000244">
    <property type="entry name" value="carcinoembryonic antigen-related cell adhesion molecule 16"/>
    <property type="match status" value="1"/>
</dbReference>
<dbReference type="Pfam" id="PF13927">
    <property type="entry name" value="Ig_3"/>
    <property type="match status" value="1"/>
</dbReference>
<dbReference type="InterPro" id="IPR013783">
    <property type="entry name" value="Ig-like_fold"/>
</dbReference>
<dbReference type="InterPro" id="IPR003598">
    <property type="entry name" value="Ig_sub2"/>
</dbReference>
<dbReference type="InterPro" id="IPR003599">
    <property type="entry name" value="Ig_sub"/>
</dbReference>
<dbReference type="Proteomes" id="UP000007648">
    <property type="component" value="Unassembled WGS sequence"/>
</dbReference>
<dbReference type="PROSITE" id="PS50835">
    <property type="entry name" value="IG_LIKE"/>
    <property type="match status" value="2"/>
</dbReference>
<dbReference type="GeneTree" id="ENSGT01100000263479"/>
<organism evidence="7 8">
    <name type="scientific">Sarcophilus harrisii</name>
    <name type="common">Tasmanian devil</name>
    <name type="synonym">Sarcophilus laniarius</name>
    <dbReference type="NCBI Taxonomy" id="9305"/>
    <lineage>
        <taxon>Eukaryota</taxon>
        <taxon>Metazoa</taxon>
        <taxon>Chordata</taxon>
        <taxon>Craniata</taxon>
        <taxon>Vertebrata</taxon>
        <taxon>Euteleostomi</taxon>
        <taxon>Mammalia</taxon>
        <taxon>Metatheria</taxon>
        <taxon>Dasyuromorphia</taxon>
        <taxon>Dasyuridae</taxon>
        <taxon>Sarcophilus</taxon>
    </lineage>
</organism>
<evidence type="ECO:0000256" key="4">
    <source>
        <dbReference type="ARBA" id="ARBA00023319"/>
    </source>
</evidence>
<comment type="similarity">
    <text evidence="5">Belongs to the immunoglobulin superfamily. CEA family.</text>
</comment>
<dbReference type="PANTHER" id="PTHR44337">
    <property type="entry name" value="CARCINOEMBRYONIC ANTIGEN-RELATED CELL ADHESION MOLECULE 8"/>
    <property type="match status" value="1"/>
</dbReference>
<dbReference type="SMART" id="SM00408">
    <property type="entry name" value="IGc2"/>
    <property type="match status" value="2"/>
</dbReference>
<dbReference type="SUPFAM" id="SSF48726">
    <property type="entry name" value="Immunoglobulin"/>
    <property type="match status" value="3"/>
</dbReference>
<keyword evidence="4" id="KW-0393">Immunoglobulin domain</keyword>
<evidence type="ECO:0000313" key="8">
    <source>
        <dbReference type="Proteomes" id="UP000007648"/>
    </source>
</evidence>
<evidence type="ECO:0000256" key="2">
    <source>
        <dbReference type="ARBA" id="ARBA00023157"/>
    </source>
</evidence>
<evidence type="ECO:0000256" key="1">
    <source>
        <dbReference type="ARBA" id="ARBA00022729"/>
    </source>
</evidence>
<reference evidence="7" key="2">
    <citation type="submission" date="2025-08" db="UniProtKB">
        <authorList>
            <consortium name="Ensembl"/>
        </authorList>
    </citation>
    <scope>IDENTIFICATION</scope>
</reference>